<feature type="compositionally biased region" description="Low complexity" evidence="1">
    <location>
        <begin position="1"/>
        <end position="10"/>
    </location>
</feature>
<keyword evidence="2" id="KW-0812">Transmembrane</keyword>
<keyword evidence="2" id="KW-0472">Membrane</keyword>
<feature type="region of interest" description="Disordered" evidence="1">
    <location>
        <begin position="1037"/>
        <end position="1060"/>
    </location>
</feature>
<feature type="compositionally biased region" description="Basic and acidic residues" evidence="1">
    <location>
        <begin position="195"/>
        <end position="207"/>
    </location>
</feature>
<feature type="compositionally biased region" description="Polar residues" evidence="1">
    <location>
        <begin position="269"/>
        <end position="306"/>
    </location>
</feature>
<feature type="compositionally biased region" description="Pro residues" evidence="1">
    <location>
        <begin position="1095"/>
        <end position="1113"/>
    </location>
</feature>
<dbReference type="OrthoDB" id="3230534at2759"/>
<sequence>MDNPLILPRLRLSRHSSPRMKHDNSATPIAGPSRLLHSDDFLNVPANDDDDDSQSTPRLSTLAKLASEKTNSPIHPNSPGLPADTPAARLRALLARVPNNTPPASSRTYRAPSPSDLDSDFESVNPSPEAPSIARESLKSLFSHALRDPGDTPLKGKGRQRRNSVDASPNVDRTVERERAYNRGKRASMSDEEAEKMSHGQRRDEPPPRLTGAAATFDALRERLAHSTSSTTSSLSKPPTPPPDHGDASSSGSEEPMDMSEDTTTTTTNVLKQFNGDISTPPDATSTPMRSMQIPAQMQSQSNLLEQDSEMQRAMRDLDSYDEESQSLQQRKLVFPPGREQTPHSRPTSWSSHSKSHSTHNLPLSVSRRTSAEYDSSSSRASSNMSNADCKPRPPHRNPPRPPPRTRTLLEVPLQSPNTFTLPPTTPERPRHQHSNSSPSSSALKKPDTPAYGHGRARRGSNASSVQSFDGGERGGGGGSRASSVSSNSEYRLLMKEAEEEKNKERERLWNMPAHAHARTRTSSSLGMNTNSPSSADRIRTYSTPARPDSAQGYLSPVHSLSRKHSISSLSSSSRASSPAQSHSPAAIREKEKDPVVHVRERNWNSPHPKWKPEPRRSVSPMPPADAEGPSGRARNGSVSASRGGVGVKVKARRSLDVLSSPSSSLGVVNKSSPPARDKGKGRESDVSKRSSSSLLKSPSFSSSSSSKPPASASADRPKSPQPPPPPPEPEPEPPSSPSKSKVPNFKSRFGWSFPHDRAPLPPLEHDPDDDPEARAPSPVRLLAREGSRIPTATSSGFVASSGNGEGGVNGAGTTQIQKKKGHRRSPTEFSEAVGRVPPRVQAYEEGEGEVELLPVPIERAGDQESNTSSSPSHATPLAKPVVLPEDSPPRAPQITLNGDASPSRYRFATPDSPPLSPPPTSISNGIHGLLQTPPRKPVPNTPKLEFQTPSPPRGMPALPGPPSSSETEEEDEDRTPVNRSNDVLLGANLSNMKTPKPPGAWATPARDRDILALSRPNSTPPFRTPSPLANANGVRAATMSRAESLSLPTPAPPGAWLNTPAAAANSARRKSILKVRFDVDPGELSSDMSMMESTPPPASRMKAAPPPLPSPDLPRILPKTASDTEATSSSAPDDGEGGGEKVRRKGSPPKAPLVRLVDAFGREVVEGDDVPSSPPSPPQQNGSAVHRADPPPAVPKQPVTPRSRSLIRIVDAMGLKTTHLDPHPDFDFDPTMTHNEALARVRTTIADLAVDLDEVDRSYEDLALDENRLGALEDASRAARSARKRIEDSLKFVKTAEEDLKARFAGKGVRRETRYLPSVQSQSGVSWARVNTWTVCIFLVIQLLLMAFMYRYSHVQARKMFLTTYFDGFNVDLYLHLAQPGALRRSLFPFTFTWTPSSVSQAESWSGAASEFWGNITSSAEDLRERVWEMWARPGDFNLLSWESWPPT</sequence>
<comment type="caution">
    <text evidence="3">The sequence shown here is derived from an EMBL/GenBank/DDBJ whole genome shotgun (WGS) entry which is preliminary data.</text>
</comment>
<feature type="compositionally biased region" description="Basic and acidic residues" evidence="1">
    <location>
        <begin position="310"/>
        <end position="319"/>
    </location>
</feature>
<feature type="compositionally biased region" description="Low complexity" evidence="1">
    <location>
        <begin position="367"/>
        <end position="388"/>
    </location>
</feature>
<feature type="region of interest" description="Disordered" evidence="1">
    <location>
        <begin position="1081"/>
        <end position="1154"/>
    </location>
</feature>
<feature type="compositionally biased region" description="Basic and acidic residues" evidence="1">
    <location>
        <begin position="588"/>
        <end position="603"/>
    </location>
</feature>
<feature type="compositionally biased region" description="Low complexity" evidence="1">
    <location>
        <begin position="657"/>
        <end position="673"/>
    </location>
</feature>
<keyword evidence="4" id="KW-1185">Reference proteome</keyword>
<dbReference type="EMBL" id="RWJN01000444">
    <property type="protein sequence ID" value="TCD61633.1"/>
    <property type="molecule type" value="Genomic_DNA"/>
</dbReference>
<feature type="transmembrane region" description="Helical" evidence="2">
    <location>
        <begin position="1331"/>
        <end position="1351"/>
    </location>
</feature>
<feature type="region of interest" description="Disordered" evidence="1">
    <location>
        <begin position="144"/>
        <end position="1005"/>
    </location>
</feature>
<organism evidence="3 4">
    <name type="scientific">Steccherinum ochraceum</name>
    <dbReference type="NCBI Taxonomy" id="92696"/>
    <lineage>
        <taxon>Eukaryota</taxon>
        <taxon>Fungi</taxon>
        <taxon>Dikarya</taxon>
        <taxon>Basidiomycota</taxon>
        <taxon>Agaricomycotina</taxon>
        <taxon>Agaricomycetes</taxon>
        <taxon>Polyporales</taxon>
        <taxon>Steccherinaceae</taxon>
        <taxon>Steccherinum</taxon>
    </lineage>
</organism>
<feature type="region of interest" description="Disordered" evidence="1">
    <location>
        <begin position="1166"/>
        <end position="1205"/>
    </location>
</feature>
<accession>A0A4R0R5Z4</accession>
<feature type="region of interest" description="Disordered" evidence="1">
    <location>
        <begin position="66"/>
        <end position="85"/>
    </location>
</feature>
<proteinExistence type="predicted"/>
<feature type="region of interest" description="Disordered" evidence="1">
    <location>
        <begin position="96"/>
        <end position="132"/>
    </location>
</feature>
<feature type="compositionally biased region" description="Basic and acidic residues" evidence="1">
    <location>
        <begin position="493"/>
        <end position="509"/>
    </location>
</feature>
<protein>
    <submittedName>
        <fullName evidence="3">Uncharacterized protein</fullName>
    </submittedName>
</protein>
<feature type="compositionally biased region" description="Basic and acidic residues" evidence="1">
    <location>
        <begin position="676"/>
        <end position="689"/>
    </location>
</feature>
<dbReference type="STRING" id="92696.A0A4R0R5Z4"/>
<keyword evidence="2" id="KW-1133">Transmembrane helix</keyword>
<feature type="compositionally biased region" description="Pro residues" evidence="1">
    <location>
        <begin position="950"/>
        <end position="963"/>
    </location>
</feature>
<feature type="compositionally biased region" description="Low complexity" evidence="1">
    <location>
        <begin position="1114"/>
        <end position="1133"/>
    </location>
</feature>
<feature type="compositionally biased region" description="Low complexity" evidence="1">
    <location>
        <begin position="344"/>
        <end position="353"/>
    </location>
</feature>
<feature type="compositionally biased region" description="Polar residues" evidence="1">
    <location>
        <begin position="521"/>
        <end position="535"/>
    </location>
</feature>
<evidence type="ECO:0000256" key="2">
    <source>
        <dbReference type="SAM" id="Phobius"/>
    </source>
</evidence>
<name>A0A4R0R5Z4_9APHY</name>
<evidence type="ECO:0000313" key="4">
    <source>
        <dbReference type="Proteomes" id="UP000292702"/>
    </source>
</evidence>
<dbReference type="Proteomes" id="UP000292702">
    <property type="component" value="Unassembled WGS sequence"/>
</dbReference>
<feature type="compositionally biased region" description="Polar residues" evidence="1">
    <location>
        <begin position="98"/>
        <end position="108"/>
    </location>
</feature>
<evidence type="ECO:0000256" key="1">
    <source>
        <dbReference type="SAM" id="MobiDB-lite"/>
    </source>
</evidence>
<feature type="compositionally biased region" description="Low complexity" evidence="1">
    <location>
        <begin position="631"/>
        <end position="643"/>
    </location>
</feature>
<feature type="compositionally biased region" description="Low complexity" evidence="1">
    <location>
        <begin position="567"/>
        <end position="587"/>
    </location>
</feature>
<feature type="compositionally biased region" description="Polar residues" evidence="1">
    <location>
        <begin position="864"/>
        <end position="874"/>
    </location>
</feature>
<gene>
    <name evidence="3" type="ORF">EIP91_008139</name>
</gene>
<evidence type="ECO:0000313" key="3">
    <source>
        <dbReference type="EMBL" id="TCD61633.1"/>
    </source>
</evidence>
<feature type="compositionally biased region" description="Pro residues" evidence="1">
    <location>
        <begin position="720"/>
        <end position="737"/>
    </location>
</feature>
<feature type="compositionally biased region" description="Pro residues" evidence="1">
    <location>
        <begin position="912"/>
        <end position="921"/>
    </location>
</feature>
<feature type="compositionally biased region" description="Low complexity" evidence="1">
    <location>
        <begin position="690"/>
        <end position="715"/>
    </location>
</feature>
<feature type="region of interest" description="Disordered" evidence="1">
    <location>
        <begin position="1"/>
        <end position="57"/>
    </location>
</feature>
<reference evidence="3 4" key="1">
    <citation type="submission" date="2018-11" db="EMBL/GenBank/DDBJ databases">
        <title>Genome assembly of Steccherinum ochraceum LE-BIN_3174, the white-rot fungus of the Steccherinaceae family (The Residual Polyporoid clade, Polyporales, Basidiomycota).</title>
        <authorList>
            <person name="Fedorova T.V."/>
            <person name="Glazunova O.A."/>
            <person name="Landesman E.O."/>
            <person name="Moiseenko K.V."/>
            <person name="Psurtseva N.V."/>
            <person name="Savinova O.S."/>
            <person name="Shakhova N.V."/>
            <person name="Tyazhelova T.V."/>
            <person name="Vasina D.V."/>
        </authorList>
    </citation>
    <scope>NUCLEOTIDE SEQUENCE [LARGE SCALE GENOMIC DNA]</scope>
    <source>
        <strain evidence="3 4">LE-BIN_3174</strain>
    </source>
</reference>
<feature type="compositionally biased region" description="Low complexity" evidence="1">
    <location>
        <begin position="227"/>
        <end position="237"/>
    </location>
</feature>